<evidence type="ECO:0000313" key="2">
    <source>
        <dbReference type="Proteomes" id="UP000785625"/>
    </source>
</evidence>
<accession>A0ABS2GXS1</accession>
<sequence length="136" mass="15600">LHTQANELTYSTDKTSSNDQARIVTKETRWRYQNGFYKFLFIGTGINNKLVHRQNVLYYPQGYVKVSVSQAKKLKKIMATQQSPSAHAALKQQVSAYINQKIANAKTNDPRKIKQITKQAQIEFEGQAIKKALQQR</sequence>
<evidence type="ECO:0000313" key="1">
    <source>
        <dbReference type="EMBL" id="MBM6941082.1"/>
    </source>
</evidence>
<dbReference type="Proteomes" id="UP000785625">
    <property type="component" value="Unassembled WGS sequence"/>
</dbReference>
<protein>
    <submittedName>
        <fullName evidence="1">DUF4811 domain-containing protein</fullName>
    </submittedName>
</protein>
<name>A0ABS2GXS1_9LACO</name>
<dbReference type="Pfam" id="PF16069">
    <property type="entry name" value="DUF4811"/>
    <property type="match status" value="1"/>
</dbReference>
<organism evidence="1 2">
    <name type="scientific">Limosilactobacillus coleohominis</name>
    <dbReference type="NCBI Taxonomy" id="181675"/>
    <lineage>
        <taxon>Bacteria</taxon>
        <taxon>Bacillati</taxon>
        <taxon>Bacillota</taxon>
        <taxon>Bacilli</taxon>
        <taxon>Lactobacillales</taxon>
        <taxon>Lactobacillaceae</taxon>
        <taxon>Limosilactobacillus</taxon>
    </lineage>
</organism>
<gene>
    <name evidence="1" type="ORF">H5975_06325</name>
</gene>
<dbReference type="InterPro" id="IPR032083">
    <property type="entry name" value="DUF4811"/>
</dbReference>
<keyword evidence="2" id="KW-1185">Reference proteome</keyword>
<reference evidence="1 2" key="1">
    <citation type="journal article" date="2021" name="Sci. Rep.">
        <title>The distribution of antibiotic resistance genes in chicken gut microbiota commensals.</title>
        <authorList>
            <person name="Juricova H."/>
            <person name="Matiasovicova J."/>
            <person name="Kubasova T."/>
            <person name="Cejkova D."/>
            <person name="Rychlik I."/>
        </authorList>
    </citation>
    <scope>NUCLEOTIDE SEQUENCE [LARGE SCALE GENOMIC DNA]</scope>
    <source>
        <strain evidence="1 2">An574</strain>
    </source>
</reference>
<proteinExistence type="predicted"/>
<dbReference type="RefSeq" id="WP_204785340.1">
    <property type="nucleotide sequence ID" value="NZ_JACJKU010000064.1"/>
</dbReference>
<comment type="caution">
    <text evidence="1">The sequence shown here is derived from an EMBL/GenBank/DDBJ whole genome shotgun (WGS) entry which is preliminary data.</text>
</comment>
<dbReference type="EMBL" id="JACJKU010000064">
    <property type="protein sequence ID" value="MBM6941082.1"/>
    <property type="molecule type" value="Genomic_DNA"/>
</dbReference>
<feature type="non-terminal residue" evidence="1">
    <location>
        <position position="1"/>
    </location>
</feature>